<organism evidence="1 2">
    <name type="scientific">Alysiella crassa</name>
    <dbReference type="NCBI Taxonomy" id="153491"/>
    <lineage>
        <taxon>Bacteria</taxon>
        <taxon>Pseudomonadati</taxon>
        <taxon>Pseudomonadota</taxon>
        <taxon>Betaproteobacteria</taxon>
        <taxon>Neisseriales</taxon>
        <taxon>Neisseriaceae</taxon>
        <taxon>Alysiella</taxon>
    </lineage>
</organism>
<protein>
    <submittedName>
        <fullName evidence="1">Uncharacterized protein</fullName>
    </submittedName>
</protein>
<accession>A0A376BSZ5</accession>
<dbReference type="EMBL" id="UFSO01000003">
    <property type="protein sequence ID" value="SSY80117.1"/>
    <property type="molecule type" value="Genomic_DNA"/>
</dbReference>
<sequence length="56" mass="6746">MITTEQWLLKEIQLWQKQLNEAQDEATRFAVKEILWLRRHWLALVQANQAKKGTKL</sequence>
<name>A0A376BSZ5_9NEIS</name>
<keyword evidence="2" id="KW-1185">Reference proteome</keyword>
<dbReference type="RefSeq" id="WP_156961028.1">
    <property type="nucleotide sequence ID" value="NZ_CP091519.2"/>
</dbReference>
<dbReference type="AlphaFoldDB" id="A0A376BSZ5"/>
<reference evidence="1 2" key="1">
    <citation type="submission" date="2018-06" db="EMBL/GenBank/DDBJ databases">
        <authorList>
            <consortium name="Pathogen Informatics"/>
            <person name="Doyle S."/>
        </authorList>
    </citation>
    <scope>NUCLEOTIDE SEQUENCE [LARGE SCALE GENOMIC DNA]</scope>
    <source>
        <strain evidence="1 2">NCTC10283</strain>
    </source>
</reference>
<evidence type="ECO:0000313" key="1">
    <source>
        <dbReference type="EMBL" id="SSY80117.1"/>
    </source>
</evidence>
<evidence type="ECO:0000313" key="2">
    <source>
        <dbReference type="Proteomes" id="UP000254209"/>
    </source>
</evidence>
<proteinExistence type="predicted"/>
<dbReference type="STRING" id="1120980.GCA_000745955_00784"/>
<gene>
    <name evidence="1" type="ORF">NCTC10283_01671</name>
</gene>
<dbReference type="Proteomes" id="UP000254209">
    <property type="component" value="Unassembled WGS sequence"/>
</dbReference>